<dbReference type="EC" id="6.3.4.15" evidence="3"/>
<keyword evidence="3" id="KW-0804">Transcription</keyword>
<dbReference type="EMBL" id="CP086654">
    <property type="protein sequence ID" value="UEX89157.1"/>
    <property type="molecule type" value="Genomic_DNA"/>
</dbReference>
<comment type="similarity">
    <text evidence="3">Belongs to the biotin--protein ligase family.</text>
</comment>
<feature type="binding site" evidence="3">
    <location>
        <position position="116"/>
    </location>
    <ligand>
        <name>biotin</name>
        <dbReference type="ChEBI" id="CHEBI:57586"/>
    </ligand>
</feature>
<protein>
    <recommendedName>
        <fullName evidence="3">Bifunctional ligase/repressor BirA</fullName>
    </recommendedName>
    <alternativeName>
        <fullName evidence="3">Biotin--[acetyl-CoA-carboxylase] ligase</fullName>
        <ecNumber evidence="3">6.3.4.15</ecNumber>
    </alternativeName>
    <alternativeName>
        <fullName evidence="3">Biotin--protein ligase</fullName>
    </alternativeName>
    <alternativeName>
        <fullName evidence="3">Biotin-[acetyl-CoA carboxylase] synthetase</fullName>
    </alternativeName>
</protein>
<keyword evidence="2 3" id="KW-0092">Biotin</keyword>
<keyword evidence="3" id="KW-0805">Transcription regulation</keyword>
<dbReference type="CDD" id="cd16442">
    <property type="entry name" value="BPL"/>
    <property type="match status" value="1"/>
</dbReference>
<reference evidence="5 6" key="1">
    <citation type="journal article" date="2022" name="Pathogens">
        <title>Staphylococcus ratti sp. nov. Isolated from a Lab Rat.</title>
        <authorList>
            <person name="Kovarovic V."/>
            <person name="Sedlacek I."/>
            <person name="Petras P."/>
            <person name="Kralova S."/>
            <person name="Maslanova I."/>
            <person name="Svec P."/>
            <person name="Neumann-Schaal M."/>
            <person name="Botka T."/>
            <person name="Gelbicova T."/>
            <person name="Stankova E."/>
            <person name="Doskar J."/>
            <person name="Pantucek R."/>
        </authorList>
    </citation>
    <scope>NUCLEOTIDE SEQUENCE [LARGE SCALE GENOMIC DNA]</scope>
    <source>
        <strain evidence="5 6">CCM 9025</strain>
    </source>
</reference>
<keyword evidence="3" id="KW-0238">DNA-binding</keyword>
<feature type="binding site" evidence="3">
    <location>
        <position position="187"/>
    </location>
    <ligand>
        <name>biotin</name>
        <dbReference type="ChEBI" id="CHEBI:57586"/>
    </ligand>
</feature>
<dbReference type="InterPro" id="IPR013196">
    <property type="entry name" value="HTH_11"/>
</dbReference>
<dbReference type="InterPro" id="IPR003142">
    <property type="entry name" value="BPL_C"/>
</dbReference>
<dbReference type="InterPro" id="IPR004408">
    <property type="entry name" value="Biotin_CoA_COase_ligase"/>
</dbReference>
<dbReference type="Gene3D" id="1.10.10.10">
    <property type="entry name" value="Winged helix-like DNA-binding domain superfamily/Winged helix DNA-binding domain"/>
    <property type="match status" value="1"/>
</dbReference>
<dbReference type="NCBIfam" id="TIGR00121">
    <property type="entry name" value="birA_ligase"/>
    <property type="match status" value="1"/>
</dbReference>
<organism evidence="5 6">
    <name type="scientific">Staphylococcus ratti</name>
    <dbReference type="NCBI Taxonomy" id="2892440"/>
    <lineage>
        <taxon>Bacteria</taxon>
        <taxon>Bacillati</taxon>
        <taxon>Bacillota</taxon>
        <taxon>Bacilli</taxon>
        <taxon>Bacillales</taxon>
        <taxon>Staphylococcaceae</taxon>
        <taxon>Staphylococcus</taxon>
    </lineage>
</organism>
<dbReference type="GO" id="GO:0004077">
    <property type="term" value="F:biotin--[biotin carboxyl-carrier protein] ligase activity"/>
    <property type="evidence" value="ECO:0007669"/>
    <property type="project" value="UniProtKB-EC"/>
</dbReference>
<evidence type="ECO:0000259" key="4">
    <source>
        <dbReference type="PROSITE" id="PS51733"/>
    </source>
</evidence>
<dbReference type="Pfam" id="PF02237">
    <property type="entry name" value="BPL_C"/>
    <property type="match status" value="1"/>
</dbReference>
<proteinExistence type="inferred from homology"/>
<feature type="domain" description="BPL/LPL catalytic" evidence="4">
    <location>
        <begin position="70"/>
        <end position="260"/>
    </location>
</feature>
<dbReference type="InterPro" id="IPR045864">
    <property type="entry name" value="aa-tRNA-synth_II/BPL/LPL"/>
</dbReference>
<dbReference type="Proteomes" id="UP001197626">
    <property type="component" value="Chromosome"/>
</dbReference>
<dbReference type="InterPro" id="IPR030855">
    <property type="entry name" value="Bifunct_BirA"/>
</dbReference>
<evidence type="ECO:0000313" key="5">
    <source>
        <dbReference type="EMBL" id="UEX89157.1"/>
    </source>
</evidence>
<feature type="binding site" evidence="3">
    <location>
        <begin position="120"/>
        <end position="122"/>
    </location>
    <ligand>
        <name>biotin</name>
        <dbReference type="ChEBI" id="CHEBI:57586"/>
    </ligand>
</feature>
<dbReference type="Pfam" id="PF08279">
    <property type="entry name" value="HTH_11"/>
    <property type="match status" value="1"/>
</dbReference>
<comment type="catalytic activity">
    <reaction evidence="3">
        <text>biotin + L-lysyl-[protein] + ATP = N(6)-biotinyl-L-lysyl-[protein] + AMP + diphosphate + H(+)</text>
        <dbReference type="Rhea" id="RHEA:11756"/>
        <dbReference type="Rhea" id="RHEA-COMP:9752"/>
        <dbReference type="Rhea" id="RHEA-COMP:10505"/>
        <dbReference type="ChEBI" id="CHEBI:15378"/>
        <dbReference type="ChEBI" id="CHEBI:29969"/>
        <dbReference type="ChEBI" id="CHEBI:30616"/>
        <dbReference type="ChEBI" id="CHEBI:33019"/>
        <dbReference type="ChEBI" id="CHEBI:57586"/>
        <dbReference type="ChEBI" id="CHEBI:83144"/>
        <dbReference type="ChEBI" id="CHEBI:456215"/>
        <dbReference type="EC" id="6.3.4.15"/>
    </reaction>
</comment>
<dbReference type="SUPFAM" id="SSF55681">
    <property type="entry name" value="Class II aaRS and biotin synthetases"/>
    <property type="match status" value="1"/>
</dbReference>
<dbReference type="HAMAP" id="MF_00978">
    <property type="entry name" value="Bifunct_BirA"/>
    <property type="match status" value="1"/>
</dbReference>
<name>A0ABY3PA35_9STAP</name>
<dbReference type="SUPFAM" id="SSF46785">
    <property type="entry name" value="Winged helix' DNA-binding domain"/>
    <property type="match status" value="1"/>
</dbReference>
<sequence>MSKYREPILKLITDARPNYISGQAIAEELNISRMTVKKVIDQLKSEDISIDSVHNKGHRLNHFPQKWHASVIRSVLQHQSLFQTVYAFDSVGSTQLEAKHRLIEHDESMLIISDEQIEGRGRFKRPWHSSKGKGLWMSLVLRPSISYSMLTTFNLFISLAIRDAIQEYVDEAVKIKWPNDIYVGEKKICGFLTEMVANADGIEAVICGIGININQDETDWDQQTRKIATSIKIQRSEAITRYFFLETLISHIQMRYTQFLSQPFTSIKQEYIAASNIWNRKLRFTEGEQQFYGKVIEIDDLGFLHVVDESGSIHRLMSADIEL</sequence>
<dbReference type="InterPro" id="IPR036388">
    <property type="entry name" value="WH-like_DNA-bd_sf"/>
</dbReference>
<dbReference type="PANTHER" id="PTHR12835">
    <property type="entry name" value="BIOTIN PROTEIN LIGASE"/>
    <property type="match status" value="1"/>
</dbReference>
<evidence type="ECO:0000313" key="6">
    <source>
        <dbReference type="Proteomes" id="UP001197626"/>
    </source>
</evidence>
<dbReference type="RefSeq" id="WP_229291660.1">
    <property type="nucleotide sequence ID" value="NZ_CP086654.1"/>
</dbReference>
<dbReference type="PANTHER" id="PTHR12835:SF5">
    <property type="entry name" value="BIOTIN--PROTEIN LIGASE"/>
    <property type="match status" value="1"/>
</dbReference>
<keyword evidence="1 3" id="KW-0436">Ligase</keyword>
<comment type="caution">
    <text evidence="3">Lacks conserved residue(s) required for the propagation of feature annotation.</text>
</comment>
<feature type="DNA-binding region" description="H-T-H motif" evidence="3">
    <location>
        <begin position="22"/>
        <end position="41"/>
    </location>
</feature>
<dbReference type="PROSITE" id="PS51733">
    <property type="entry name" value="BPL_LPL_CATALYTIC"/>
    <property type="match status" value="1"/>
</dbReference>
<dbReference type="Gene3D" id="2.30.30.100">
    <property type="match status" value="1"/>
</dbReference>
<comment type="function">
    <text evidence="3">Acts both as a biotin--[acetyl-CoA-carboxylase] ligase and a repressor.</text>
</comment>
<dbReference type="Pfam" id="PF03099">
    <property type="entry name" value="BPL_LplA_LipB"/>
    <property type="match status" value="1"/>
</dbReference>
<keyword evidence="3" id="KW-0067">ATP-binding</keyword>
<dbReference type="InterPro" id="IPR004143">
    <property type="entry name" value="BPL_LPL_catalytic"/>
</dbReference>
<evidence type="ECO:0000256" key="1">
    <source>
        <dbReference type="ARBA" id="ARBA00022598"/>
    </source>
</evidence>
<keyword evidence="3" id="KW-0547">Nucleotide-binding</keyword>
<dbReference type="InterPro" id="IPR036390">
    <property type="entry name" value="WH_DNA-bd_sf"/>
</dbReference>
<keyword evidence="3" id="KW-0678">Repressor</keyword>
<evidence type="ECO:0000256" key="2">
    <source>
        <dbReference type="ARBA" id="ARBA00023267"/>
    </source>
</evidence>
<dbReference type="Gene3D" id="3.30.930.10">
    <property type="entry name" value="Bira Bifunctional Protein, Domain 2"/>
    <property type="match status" value="1"/>
</dbReference>
<accession>A0ABY3PA35</accession>
<keyword evidence="6" id="KW-1185">Reference proteome</keyword>
<gene>
    <name evidence="3" type="primary">birA</name>
    <name evidence="5" type="ORF">LN051_06110</name>
</gene>
<evidence type="ECO:0000256" key="3">
    <source>
        <dbReference type="HAMAP-Rule" id="MF_00978"/>
    </source>
</evidence>